<keyword evidence="2" id="KW-0812">Transmembrane</keyword>
<feature type="transmembrane region" description="Helical" evidence="2">
    <location>
        <begin position="12"/>
        <end position="31"/>
    </location>
</feature>
<organism evidence="3 4">
    <name type="scientific">Nematocida ausubeli (strain ATCC PRA-371 / ERTm2)</name>
    <name type="common">Nematode killer fungus</name>
    <dbReference type="NCBI Taxonomy" id="1913371"/>
    <lineage>
        <taxon>Eukaryota</taxon>
        <taxon>Fungi</taxon>
        <taxon>Fungi incertae sedis</taxon>
        <taxon>Microsporidia</taxon>
        <taxon>Nematocida</taxon>
    </lineage>
</organism>
<name>A0A086J5T0_NEMA1</name>
<dbReference type="GeneID" id="77675551"/>
<evidence type="ECO:0000313" key="4">
    <source>
        <dbReference type="Proteomes" id="UP000054524"/>
    </source>
</evidence>
<feature type="coiled-coil region" evidence="1">
    <location>
        <begin position="161"/>
        <end position="188"/>
    </location>
</feature>
<dbReference type="AlphaFoldDB" id="A0A086J5T0"/>
<proteinExistence type="predicted"/>
<comment type="caution">
    <text evidence="3">The sequence shown here is derived from an EMBL/GenBank/DDBJ whole genome shotgun (WGS) entry which is preliminary data.</text>
</comment>
<keyword evidence="4" id="KW-1185">Reference proteome</keyword>
<sequence>MASTKKSSKESIKEYVIIAAGVLVIISMVLYTCVIASPNRGKSQEGPLSIISELKTFSTYSENSAVYENKEPGDGGSKEAGTPIPFEQLDDIIGAGNTSTSLDMYASDEQSNSSSTKEEKEVYAGLKKVYKILNIVERVCQKEIDALKEMNTAADLIYNIFLRASEKLAEDKKKYEECNNEYEMISEKKDVISEKIKYCNIGNPFGILTGIYNEYSMQIKEINTLYEGLNNLEKEKKCKDDIYKEALDYKKELENNMQNSRKDLLKYHTHVIEVERKLSDVNKCILENNKKTYARDVLLCLVRGKEAEHFKENEKEIKPLAEIIELHRARMECIKEGCAMLNTMHNLQKDIISAAGEVYSTYKAFDAIKSAGERQDIALNIIVRVLYKVQEELKGCSSKINKSRHETLV</sequence>
<evidence type="ECO:0000256" key="2">
    <source>
        <dbReference type="SAM" id="Phobius"/>
    </source>
</evidence>
<evidence type="ECO:0000256" key="1">
    <source>
        <dbReference type="SAM" id="Coils"/>
    </source>
</evidence>
<dbReference type="HOGENOM" id="CLU_047738_0_0_1"/>
<gene>
    <name evidence="3" type="ORF">NESG_00578</name>
</gene>
<reference evidence="3 4" key="1">
    <citation type="journal article" date="2014" name="Genome Announc.">
        <title>Genome Sequence of the Microsporidian Species Nematocida sp1 Strain ERTm6 (ATCC PRA-372).</title>
        <authorList>
            <person name="Bakowski M.A."/>
            <person name="Priest M."/>
            <person name="Young S."/>
            <person name="Cuomo C.A."/>
            <person name="Troemel E.R."/>
        </authorList>
    </citation>
    <scope>NUCLEOTIDE SEQUENCE [LARGE SCALE GENOMIC DNA]</scope>
    <source>
        <strain evidence="3 4">ERTm6</strain>
    </source>
</reference>
<keyword evidence="1" id="KW-0175">Coiled coil</keyword>
<evidence type="ECO:0000313" key="3">
    <source>
        <dbReference type="EMBL" id="KFG27498.1"/>
    </source>
</evidence>
<dbReference type="EMBL" id="AKIJ01000001">
    <property type="protein sequence ID" value="KFG27498.1"/>
    <property type="molecule type" value="Genomic_DNA"/>
</dbReference>
<dbReference type="Proteomes" id="UP000054524">
    <property type="component" value="Unassembled WGS sequence"/>
</dbReference>
<dbReference type="RefSeq" id="XP_052906053.1">
    <property type="nucleotide sequence ID" value="XM_053048228.1"/>
</dbReference>
<protein>
    <submittedName>
        <fullName evidence="3">Uncharacterized protein</fullName>
    </submittedName>
</protein>
<accession>A0A086J5T0</accession>
<keyword evidence="2" id="KW-0472">Membrane</keyword>
<keyword evidence="2" id="KW-1133">Transmembrane helix</keyword>